<feature type="domain" description="Tail sheath protein Gp18-like" evidence="5">
    <location>
        <begin position="34"/>
        <end position="94"/>
    </location>
</feature>
<feature type="domain" description="Phage tail sheath protein-like beta-sandwich" evidence="3">
    <location>
        <begin position="98"/>
        <end position="206"/>
    </location>
</feature>
<dbReference type="Gene3D" id="3.30.1490.450">
    <property type="match status" value="1"/>
</dbReference>
<dbReference type="Pfam" id="PF22671">
    <property type="entry name" value="Gp18_domIII_N"/>
    <property type="match status" value="1"/>
</dbReference>
<dbReference type="OrthoDB" id="89060at2"/>
<accession>A0A163YTV6</accession>
<gene>
    <name evidence="6" type="ORF">AV654_12410</name>
</gene>
<dbReference type="EMBL" id="LQRA01000048">
    <property type="protein sequence ID" value="KZE80310.1"/>
    <property type="molecule type" value="Genomic_DNA"/>
</dbReference>
<protein>
    <submittedName>
        <fullName evidence="6">Phage tail sheath protein</fullName>
    </submittedName>
</protein>
<feature type="domain" description="Tail sheath protein subtilisin-like" evidence="2">
    <location>
        <begin position="210"/>
        <end position="373"/>
    </location>
</feature>
<comment type="similarity">
    <text evidence="1">Belongs to the myoviridae tail sheath protein family.</text>
</comment>
<comment type="caution">
    <text evidence="6">The sequence shown here is derived from an EMBL/GenBank/DDBJ whole genome shotgun (WGS) entry which is preliminary data.</text>
</comment>
<dbReference type="Pfam" id="PF04984">
    <property type="entry name" value="Phage_sheath_1"/>
    <property type="match status" value="1"/>
</dbReference>
<evidence type="ECO:0000256" key="1">
    <source>
        <dbReference type="ARBA" id="ARBA00008005"/>
    </source>
</evidence>
<dbReference type="RefSeq" id="WP_063179990.1">
    <property type="nucleotide sequence ID" value="NZ_LQRA01000048.1"/>
</dbReference>
<evidence type="ECO:0000259" key="3">
    <source>
        <dbReference type="Pfam" id="PF17481"/>
    </source>
</evidence>
<dbReference type="InterPro" id="IPR035089">
    <property type="entry name" value="Phage_sheath_subtilisin"/>
</dbReference>
<dbReference type="Gene3D" id="3.40.50.11790">
    <property type="match status" value="1"/>
</dbReference>
<sequence>MAGGTWSTVDKSVLPGMYVNFQAAALASIQSGARGVVGVPVKAHWGPVRSFVEITSEAGILESFGGDTDGNATALTTLKLALLGGAKKVVAYRLADSTAAASVLTLQDTAGTPKDILKLNAKYPGARGNNFKVTIQPDIADATKKNMKLFEGTKLLKTFVFASGKIQTAVDAINNDSGNVWVTATKLDDGSGELKDVSNVALAGGNSGIGGVTATDYTNALTAFETRDFNYFALDGVSDSAIQASVVAWVKRIRSEGKGAVVVLGGSLADDTASDAVNKASARSTANFNHEGVINVGTGVVWNGVSYSSAQVSAYVAGVIAGQKLSESATYAASPFSDVVRRWTRSEQEQAVTNGVFVFYHDGRIVKALRAVNSLVTLRQGQNSSWKKIRTIRVMDAINSDLMQAAENNYIGKVNNTEEGRLALVGASKQYMQSLVQGGVIEATGWDVYLNPLYYGPSATITPAPDQVYIQWEARLTDAMEQIFGTFIVL</sequence>
<reference evidence="7" key="1">
    <citation type="submission" date="2016-01" db="EMBL/GenBank/DDBJ databases">
        <title>Draft genome of Chromobacterium sp. F49.</title>
        <authorList>
            <person name="Hong K.W."/>
        </authorList>
    </citation>
    <scope>NUCLEOTIDE SEQUENCE [LARGE SCALE GENOMIC DNA]</scope>
    <source>
        <strain evidence="7">M63</strain>
    </source>
</reference>
<dbReference type="AlphaFoldDB" id="A0A163YTV6"/>
<dbReference type="Gene3D" id="3.30.1370.220">
    <property type="match status" value="1"/>
</dbReference>
<evidence type="ECO:0000259" key="4">
    <source>
        <dbReference type="Pfam" id="PF17482"/>
    </source>
</evidence>
<dbReference type="Pfam" id="PF17481">
    <property type="entry name" value="Phage_sheath_domII"/>
    <property type="match status" value="1"/>
</dbReference>
<name>A0A163YTV6_9BACL</name>
<dbReference type="InterPro" id="IPR020287">
    <property type="entry name" value="Tail_sheath_C"/>
</dbReference>
<dbReference type="Pfam" id="PF17482">
    <property type="entry name" value="Phage_sheath_1C"/>
    <property type="match status" value="1"/>
</dbReference>
<dbReference type="InterPro" id="IPR035326">
    <property type="entry name" value="Beta_sandwich_Seath"/>
</dbReference>
<organism evidence="6 7">
    <name type="scientific">Paenibacillus elgii</name>
    <dbReference type="NCBI Taxonomy" id="189691"/>
    <lineage>
        <taxon>Bacteria</taxon>
        <taxon>Bacillati</taxon>
        <taxon>Bacillota</taxon>
        <taxon>Bacilli</taxon>
        <taxon>Bacillales</taxon>
        <taxon>Paenibacillaceae</taxon>
        <taxon>Paenibacillus</taxon>
    </lineage>
</organism>
<keyword evidence="7" id="KW-1185">Reference proteome</keyword>
<dbReference type="InterPro" id="IPR054564">
    <property type="entry name" value="Gp18_domIII_N"/>
</dbReference>
<proteinExistence type="inferred from homology"/>
<evidence type="ECO:0000259" key="5">
    <source>
        <dbReference type="Pfam" id="PF22671"/>
    </source>
</evidence>
<dbReference type="Gene3D" id="3.30.360.90">
    <property type="match status" value="1"/>
</dbReference>
<dbReference type="Gene3D" id="2.60.40.4290">
    <property type="match status" value="1"/>
</dbReference>
<evidence type="ECO:0000313" key="7">
    <source>
        <dbReference type="Proteomes" id="UP000076563"/>
    </source>
</evidence>
<feature type="domain" description="Tail sheath protein C-terminal" evidence="4">
    <location>
        <begin position="382"/>
        <end position="487"/>
    </location>
</feature>
<evidence type="ECO:0000259" key="2">
    <source>
        <dbReference type="Pfam" id="PF04984"/>
    </source>
</evidence>
<dbReference type="Proteomes" id="UP000076563">
    <property type="component" value="Unassembled WGS sequence"/>
</dbReference>
<evidence type="ECO:0000313" key="6">
    <source>
        <dbReference type="EMBL" id="KZE80310.1"/>
    </source>
</evidence>